<organism evidence="3">
    <name type="scientific">Anopheles funestus</name>
    <name type="common">African malaria mosquito</name>
    <dbReference type="NCBI Taxonomy" id="62324"/>
    <lineage>
        <taxon>Eukaryota</taxon>
        <taxon>Metazoa</taxon>
        <taxon>Ecdysozoa</taxon>
        <taxon>Arthropoda</taxon>
        <taxon>Hexapoda</taxon>
        <taxon>Insecta</taxon>
        <taxon>Pterygota</taxon>
        <taxon>Neoptera</taxon>
        <taxon>Endopterygota</taxon>
        <taxon>Diptera</taxon>
        <taxon>Nematocera</taxon>
        <taxon>Culicoidea</taxon>
        <taxon>Culicidae</taxon>
        <taxon>Anophelinae</taxon>
        <taxon>Anopheles</taxon>
    </lineage>
</organism>
<dbReference type="VEuPathDB" id="VectorBase:AFUN021287"/>
<dbReference type="CDD" id="cd00104">
    <property type="entry name" value="KAZAL_FS"/>
    <property type="match status" value="1"/>
</dbReference>
<evidence type="ECO:0000313" key="3">
    <source>
        <dbReference type="EnsemblMetazoa" id="AFUN021287-PA"/>
    </source>
</evidence>
<accession>A0A4Y0BNG0</accession>
<dbReference type="Gene3D" id="3.30.60.30">
    <property type="match status" value="1"/>
</dbReference>
<reference evidence="3" key="1">
    <citation type="submission" date="2020-05" db="UniProtKB">
        <authorList>
            <consortium name="EnsemblMetazoa"/>
        </authorList>
    </citation>
    <scope>IDENTIFICATION</scope>
    <source>
        <strain evidence="3">FUMOZ</strain>
    </source>
</reference>
<dbReference type="AlphaFoldDB" id="A0A4Y0BNG0"/>
<evidence type="ECO:0000256" key="1">
    <source>
        <dbReference type="SAM" id="MobiDB-lite"/>
    </source>
</evidence>
<feature type="compositionally biased region" description="Basic and acidic residues" evidence="1">
    <location>
        <begin position="65"/>
        <end position="84"/>
    </location>
</feature>
<dbReference type="EnsemblMetazoa" id="AFUN021287-RA">
    <property type="protein sequence ID" value="AFUN021287-PA"/>
    <property type="gene ID" value="AFUN021287"/>
</dbReference>
<dbReference type="SUPFAM" id="SSF100895">
    <property type="entry name" value="Kazal-type serine protease inhibitors"/>
    <property type="match status" value="1"/>
</dbReference>
<evidence type="ECO:0000259" key="2">
    <source>
        <dbReference type="PROSITE" id="PS51465"/>
    </source>
</evidence>
<dbReference type="InterPro" id="IPR036058">
    <property type="entry name" value="Kazal_dom_sf"/>
</dbReference>
<dbReference type="InterPro" id="IPR002350">
    <property type="entry name" value="Kazal_dom"/>
</dbReference>
<protein>
    <submittedName>
        <fullName evidence="3">Kazal-like domain-containing protein</fullName>
    </submittedName>
</protein>
<feature type="domain" description="Kazal-like" evidence="2">
    <location>
        <begin position="1"/>
        <end position="41"/>
    </location>
</feature>
<name>A0A4Y0BNG0_ANOFN</name>
<dbReference type="PROSITE" id="PS51465">
    <property type="entry name" value="KAZAL_2"/>
    <property type="match status" value="1"/>
</dbReference>
<dbReference type="Pfam" id="PF00050">
    <property type="entry name" value="Kazal_1"/>
    <property type="match status" value="1"/>
</dbReference>
<feature type="region of interest" description="Disordered" evidence="1">
    <location>
        <begin position="60"/>
        <end position="84"/>
    </location>
</feature>
<proteinExistence type="predicted"/>
<sequence>MIHLPVCANNNRTYHNYCVLRCLRITVNKSLEMVHRWECGTDPSEWQEREEAVVPIIGNIPQAGPEERNDTEIDWESYAHLDQK</sequence>
<dbReference type="STRING" id="62324.A0A4Y0BNG0"/>